<gene>
    <name evidence="3" type="ORF">HNQ62_001047</name>
</gene>
<protein>
    <submittedName>
        <fullName evidence="3">Integrase</fullName>
    </submittedName>
</protein>
<accession>A0A7J9RRB8</accession>
<reference evidence="3 4" key="1">
    <citation type="submission" date="2020-08" db="EMBL/GenBank/DDBJ databases">
        <title>Genomic Encyclopedia of Type Strains, Phase IV (KMG-IV): sequencing the most valuable type-strain genomes for metagenomic binning, comparative biology and taxonomic classification.</title>
        <authorList>
            <person name="Goeker M."/>
        </authorList>
    </citation>
    <scope>NUCLEOTIDE SEQUENCE [LARGE SCALE GENOMIC DNA]</scope>
    <source>
        <strain evidence="3 4">DSM 12421</strain>
    </source>
</reference>
<dbReference type="GeneID" id="42799632"/>
<evidence type="ECO:0000313" key="4">
    <source>
        <dbReference type="Proteomes" id="UP000582213"/>
    </source>
</evidence>
<dbReference type="InterPro" id="IPR013762">
    <property type="entry name" value="Integrase-like_cat_sf"/>
</dbReference>
<sequence length="441" mass="51583">MQQRRIFLQHPHHLIIECEIMVKIDVNKLDSEQKIRILKKAVEKYGLSYVAQKLGIDRSTLYRYVAGKVKKVPDEIISTTAEMLSVEELSDALYGLKTVDVDPTTAMSVIVKALKDEGFRNFFLTLLYQYMGDYLRTTTNTYIVSEEDVKKFETLLNNKSKSTKDMRMRYLKRVLSELSYELSPDGIREILIEADSPNIARHMANSLKLFIKTVVKEKNPGLAHLLYSSFTVPKGKYKHRPENLNIETLKKIFDAIEHQGAKAYFLLLCETGLRTGEVYSITIGQMDLEHRVIKLLKENETKRAYISFIHPKTTEYLKDVYLLYREEFIKRYEPAVRGIGQDVEKWKSKLFPFQLQDIRYSIKQAMKKVLGKEFRLYDIRSFWASYMLKQGVSPMIINLLQGRAPPEQFKILQNHYFVISDIELQQIYDKYAPRLLDPQKD</sequence>
<comment type="caution">
    <text evidence="3">The sequence shown here is derived from an EMBL/GenBank/DDBJ whole genome shotgun (WGS) entry which is preliminary data.</text>
</comment>
<dbReference type="CDD" id="cd00397">
    <property type="entry name" value="DNA_BRE_C"/>
    <property type="match status" value="1"/>
</dbReference>
<dbReference type="PROSITE" id="PS51898">
    <property type="entry name" value="TYR_RECOMBINASE"/>
    <property type="match status" value="1"/>
</dbReference>
<proteinExistence type="predicted"/>
<dbReference type="GO" id="GO:0006310">
    <property type="term" value="P:DNA recombination"/>
    <property type="evidence" value="ECO:0007669"/>
    <property type="project" value="UniProtKB-KW"/>
</dbReference>
<dbReference type="Proteomes" id="UP000582213">
    <property type="component" value="Unassembled WGS sequence"/>
</dbReference>
<dbReference type="SUPFAM" id="SSF56349">
    <property type="entry name" value="DNA breaking-rejoining enzymes"/>
    <property type="match status" value="1"/>
</dbReference>
<dbReference type="AlphaFoldDB" id="A0A7J9RRB8"/>
<feature type="domain" description="Tyr recombinase" evidence="2">
    <location>
        <begin position="239"/>
        <end position="429"/>
    </location>
</feature>
<dbReference type="Pfam" id="PF00589">
    <property type="entry name" value="Phage_integrase"/>
    <property type="match status" value="1"/>
</dbReference>
<evidence type="ECO:0000256" key="1">
    <source>
        <dbReference type="ARBA" id="ARBA00023172"/>
    </source>
</evidence>
<dbReference type="InterPro" id="IPR002104">
    <property type="entry name" value="Integrase_catalytic"/>
</dbReference>
<dbReference type="GO" id="GO:0015074">
    <property type="term" value="P:DNA integration"/>
    <property type="evidence" value="ECO:0007669"/>
    <property type="project" value="InterPro"/>
</dbReference>
<evidence type="ECO:0000313" key="3">
    <source>
        <dbReference type="EMBL" id="MBB5253305.1"/>
    </source>
</evidence>
<keyword evidence="1" id="KW-0233">DNA recombination</keyword>
<dbReference type="RefSeq" id="WP_338056339.1">
    <property type="nucleotide sequence ID" value="NZ_CP045484.1"/>
</dbReference>
<dbReference type="GO" id="GO:0003677">
    <property type="term" value="F:DNA binding"/>
    <property type="evidence" value="ECO:0007669"/>
    <property type="project" value="InterPro"/>
</dbReference>
<evidence type="ECO:0000259" key="2">
    <source>
        <dbReference type="PROSITE" id="PS51898"/>
    </source>
</evidence>
<name>A0A7J9RRB8_SULOH</name>
<dbReference type="Gene3D" id="1.10.443.10">
    <property type="entry name" value="Intergrase catalytic core"/>
    <property type="match status" value="1"/>
</dbReference>
<organism evidence="3 4">
    <name type="scientific">Sulfurisphaera ohwakuensis</name>
    <dbReference type="NCBI Taxonomy" id="69656"/>
    <lineage>
        <taxon>Archaea</taxon>
        <taxon>Thermoproteota</taxon>
        <taxon>Thermoprotei</taxon>
        <taxon>Sulfolobales</taxon>
        <taxon>Sulfolobaceae</taxon>
        <taxon>Sulfurisphaera</taxon>
    </lineage>
</organism>
<dbReference type="InterPro" id="IPR011010">
    <property type="entry name" value="DNA_brk_join_enz"/>
</dbReference>
<dbReference type="EMBL" id="JACHFY010000003">
    <property type="protein sequence ID" value="MBB5253305.1"/>
    <property type="molecule type" value="Genomic_DNA"/>
</dbReference>